<dbReference type="Pfam" id="PF13817">
    <property type="entry name" value="DDE_Tnp_IS66_C"/>
    <property type="match status" value="1"/>
</dbReference>
<dbReference type="Proteomes" id="UP000193884">
    <property type="component" value="Unassembled WGS sequence"/>
</dbReference>
<name>A0ABX3XAX7_9BRAD</name>
<evidence type="ECO:0000313" key="6">
    <source>
        <dbReference type="EMBL" id="OSJ36381.1"/>
    </source>
</evidence>
<comment type="caution">
    <text evidence="5">The sequence shown here is derived from an EMBL/GenBank/DDBJ whole genome shotgun (WGS) entry which is preliminary data.</text>
</comment>
<dbReference type="EMBL" id="NAFK01000092">
    <property type="protein sequence ID" value="OSJ36381.1"/>
    <property type="molecule type" value="Genomic_DNA"/>
</dbReference>
<sequence>NDVDPLAYLTDVLTRIVNGHPNRDIDLLLPWAYRAQALKAVA</sequence>
<evidence type="ECO:0000313" key="2">
    <source>
        <dbReference type="EMBL" id="OSJ28089.1"/>
    </source>
</evidence>
<dbReference type="EMBL" id="NAFK01000106">
    <property type="protein sequence ID" value="OSJ35608.1"/>
    <property type="molecule type" value="Genomic_DNA"/>
</dbReference>
<reference evidence="5 7" key="1">
    <citation type="submission" date="2017-03" db="EMBL/GenBank/DDBJ databases">
        <title>Whole genome sequences of fourteen strains of Bradyrhizobium canariense and one strain of Bradyrhizobium japonicum isolated from Lupinus (Papilionoideae: Genisteae) species in Algeria.</title>
        <authorList>
            <person name="Crovadore J."/>
            <person name="Chekireb D."/>
            <person name="Brachmann A."/>
            <person name="Chablais R."/>
            <person name="Cochard B."/>
            <person name="Lefort F."/>
        </authorList>
    </citation>
    <scope>NUCLEOTIDE SEQUENCE [LARGE SCALE GENOMIC DNA]</scope>
    <source>
        <strain evidence="5 7">UBMAN05</strain>
    </source>
</reference>
<proteinExistence type="predicted"/>
<dbReference type="EMBL" id="NAFK01000151">
    <property type="protein sequence ID" value="OSJ30943.1"/>
    <property type="molecule type" value="Genomic_DNA"/>
</dbReference>
<keyword evidence="7" id="KW-1185">Reference proteome</keyword>
<dbReference type="RefSeq" id="WP_143273750.1">
    <property type="nucleotide sequence ID" value="NZ_NAFJ01000066.1"/>
</dbReference>
<organism evidence="5 7">
    <name type="scientific">Bradyrhizobium canariense</name>
    <dbReference type="NCBI Taxonomy" id="255045"/>
    <lineage>
        <taxon>Bacteria</taxon>
        <taxon>Pseudomonadati</taxon>
        <taxon>Pseudomonadota</taxon>
        <taxon>Alphaproteobacteria</taxon>
        <taxon>Hyphomicrobiales</taxon>
        <taxon>Nitrobacteraceae</taxon>
        <taxon>Bradyrhizobium</taxon>
    </lineage>
</organism>
<accession>A0ABX3XAX7</accession>
<gene>
    <name evidence="6" type="ORF">BST63_00820</name>
    <name evidence="5" type="ORF">BST63_01710</name>
    <name evidence="4" type="ORF">BST63_06870</name>
    <name evidence="3" type="ORF">BST63_11315</name>
    <name evidence="2" type="ORF">BST63_18140</name>
</gene>
<evidence type="ECO:0000313" key="5">
    <source>
        <dbReference type="EMBL" id="OSJ35608.1"/>
    </source>
</evidence>
<feature type="non-terminal residue" evidence="5">
    <location>
        <position position="1"/>
    </location>
</feature>
<dbReference type="EMBL" id="NAFK01000162">
    <property type="protein sequence ID" value="OSJ28089.1"/>
    <property type="molecule type" value="Genomic_DNA"/>
</dbReference>
<dbReference type="InterPro" id="IPR039552">
    <property type="entry name" value="IS66_C"/>
</dbReference>
<evidence type="ECO:0000313" key="4">
    <source>
        <dbReference type="EMBL" id="OSJ32845.1"/>
    </source>
</evidence>
<evidence type="ECO:0000313" key="7">
    <source>
        <dbReference type="Proteomes" id="UP000193884"/>
    </source>
</evidence>
<dbReference type="EMBL" id="NAFK01000139">
    <property type="protein sequence ID" value="OSJ32845.1"/>
    <property type="molecule type" value="Genomic_DNA"/>
</dbReference>
<feature type="domain" description="Transposase IS66 C-terminal" evidence="1">
    <location>
        <begin position="1"/>
        <end position="31"/>
    </location>
</feature>
<evidence type="ECO:0000259" key="1">
    <source>
        <dbReference type="Pfam" id="PF13817"/>
    </source>
</evidence>
<protein>
    <recommendedName>
        <fullName evidence="1">Transposase IS66 C-terminal domain-containing protein</fullName>
    </recommendedName>
</protein>
<evidence type="ECO:0000313" key="3">
    <source>
        <dbReference type="EMBL" id="OSJ30943.1"/>
    </source>
</evidence>